<dbReference type="AlphaFoldDB" id="T1F628"/>
<dbReference type="EMBL" id="KB096551">
    <property type="protein sequence ID" value="ESO03864.1"/>
    <property type="molecule type" value="Genomic_DNA"/>
</dbReference>
<evidence type="ECO:0000313" key="2">
    <source>
        <dbReference type="EMBL" id="ESO03864.1"/>
    </source>
</evidence>
<dbReference type="EnsemblMetazoa" id="HelroT172888">
    <property type="protein sequence ID" value="HelroP172888"/>
    <property type="gene ID" value="HelroG172888"/>
</dbReference>
<dbReference type="GeneID" id="20204277"/>
<feature type="chain" id="PRO_5010980298" evidence="1">
    <location>
        <begin position="21"/>
        <end position="165"/>
    </location>
</feature>
<protein>
    <submittedName>
        <fullName evidence="2 3">Uncharacterized protein</fullName>
    </submittedName>
</protein>
<dbReference type="RefSeq" id="XP_009017800.1">
    <property type="nucleotide sequence ID" value="XM_009019552.1"/>
</dbReference>
<name>T1F628_HELRO</name>
<accession>T1F628</accession>
<feature type="signal peptide" evidence="1">
    <location>
        <begin position="1"/>
        <end position="20"/>
    </location>
</feature>
<dbReference type="Gene3D" id="2.60.40.2950">
    <property type="match status" value="1"/>
</dbReference>
<reference evidence="4" key="1">
    <citation type="submission" date="2012-12" db="EMBL/GenBank/DDBJ databases">
        <authorList>
            <person name="Hellsten U."/>
            <person name="Grimwood J."/>
            <person name="Chapman J.A."/>
            <person name="Shapiro H."/>
            <person name="Aerts A."/>
            <person name="Otillar R.P."/>
            <person name="Terry A.Y."/>
            <person name="Boore J.L."/>
            <person name="Simakov O."/>
            <person name="Marletaz F."/>
            <person name="Cho S.-J."/>
            <person name="Edsinger-Gonzales E."/>
            <person name="Havlak P."/>
            <person name="Kuo D.-H."/>
            <person name="Larsson T."/>
            <person name="Lv J."/>
            <person name="Arendt D."/>
            <person name="Savage R."/>
            <person name="Osoegawa K."/>
            <person name="de Jong P."/>
            <person name="Lindberg D.R."/>
            <person name="Seaver E.C."/>
            <person name="Weisblat D.A."/>
            <person name="Putnam N.H."/>
            <person name="Grigoriev I.V."/>
            <person name="Rokhsar D.S."/>
        </authorList>
    </citation>
    <scope>NUCLEOTIDE SEQUENCE</scope>
</reference>
<dbReference type="EMBL" id="AMQM01004396">
    <property type="status" value="NOT_ANNOTATED_CDS"/>
    <property type="molecule type" value="Genomic_DNA"/>
</dbReference>
<dbReference type="InParanoid" id="T1F628"/>
<keyword evidence="1" id="KW-0732">Signal</keyword>
<dbReference type="CTD" id="20204277"/>
<organism evidence="3 4">
    <name type="scientific">Helobdella robusta</name>
    <name type="common">Californian leech</name>
    <dbReference type="NCBI Taxonomy" id="6412"/>
    <lineage>
        <taxon>Eukaryota</taxon>
        <taxon>Metazoa</taxon>
        <taxon>Spiralia</taxon>
        <taxon>Lophotrochozoa</taxon>
        <taxon>Annelida</taxon>
        <taxon>Clitellata</taxon>
        <taxon>Hirudinea</taxon>
        <taxon>Rhynchobdellida</taxon>
        <taxon>Glossiphoniidae</taxon>
        <taxon>Helobdella</taxon>
    </lineage>
</organism>
<reference evidence="3" key="3">
    <citation type="submission" date="2015-06" db="UniProtKB">
        <authorList>
            <consortium name="EnsemblMetazoa"/>
        </authorList>
    </citation>
    <scope>IDENTIFICATION</scope>
</reference>
<gene>
    <name evidence="3" type="primary">20204277</name>
    <name evidence="2" type="ORF">HELRODRAFT_172888</name>
</gene>
<dbReference type="Proteomes" id="UP000015101">
    <property type="component" value="Unassembled WGS sequence"/>
</dbReference>
<dbReference type="KEGG" id="hro:HELRODRAFT_172888"/>
<keyword evidence="4" id="KW-1185">Reference proteome</keyword>
<evidence type="ECO:0000256" key="1">
    <source>
        <dbReference type="SAM" id="SignalP"/>
    </source>
</evidence>
<sequence>MRNLISAALLLLMVVSGTFAASDTTAPAAPPNDWHYTILSPRTIRPSSSYTFTVNFKAPQNSSSREAKVRASIVYWYSNKVNETKVMVSRNVSVKSGDQKLFYMQIPNSNALRNYKYSFNFSAEVQFNGSLYLTNEQRKCKKLPKRNRAMTQGNSYTGYEKIHQT</sequence>
<evidence type="ECO:0000313" key="4">
    <source>
        <dbReference type="Proteomes" id="UP000015101"/>
    </source>
</evidence>
<evidence type="ECO:0000313" key="3">
    <source>
        <dbReference type="EnsemblMetazoa" id="HelroP172888"/>
    </source>
</evidence>
<reference evidence="2 4" key="2">
    <citation type="journal article" date="2013" name="Nature">
        <title>Insights into bilaterian evolution from three spiralian genomes.</title>
        <authorList>
            <person name="Simakov O."/>
            <person name="Marletaz F."/>
            <person name="Cho S.J."/>
            <person name="Edsinger-Gonzales E."/>
            <person name="Havlak P."/>
            <person name="Hellsten U."/>
            <person name="Kuo D.H."/>
            <person name="Larsson T."/>
            <person name="Lv J."/>
            <person name="Arendt D."/>
            <person name="Savage R."/>
            <person name="Osoegawa K."/>
            <person name="de Jong P."/>
            <person name="Grimwood J."/>
            <person name="Chapman J.A."/>
            <person name="Shapiro H."/>
            <person name="Aerts A."/>
            <person name="Otillar R.P."/>
            <person name="Terry A.Y."/>
            <person name="Boore J.L."/>
            <person name="Grigoriev I.V."/>
            <person name="Lindberg D.R."/>
            <person name="Seaver E.C."/>
            <person name="Weisblat D.A."/>
            <person name="Putnam N.H."/>
            <person name="Rokhsar D.S."/>
        </authorList>
    </citation>
    <scope>NUCLEOTIDE SEQUENCE</scope>
</reference>
<proteinExistence type="predicted"/>
<dbReference type="HOGENOM" id="CLU_1612608_0_0_1"/>